<proteinExistence type="predicted"/>
<dbReference type="EMBL" id="QXFY01001820">
    <property type="protein sequence ID" value="KAE9308748.1"/>
    <property type="molecule type" value="Genomic_DNA"/>
</dbReference>
<organism evidence="1 4">
    <name type="scientific">Phytophthora fragariae</name>
    <dbReference type="NCBI Taxonomy" id="53985"/>
    <lineage>
        <taxon>Eukaryota</taxon>
        <taxon>Sar</taxon>
        <taxon>Stramenopiles</taxon>
        <taxon>Oomycota</taxon>
        <taxon>Peronosporomycetes</taxon>
        <taxon>Peronosporales</taxon>
        <taxon>Peronosporaceae</taxon>
        <taxon>Phytophthora</taxon>
    </lineage>
</organism>
<dbReference type="Proteomes" id="UP000440732">
    <property type="component" value="Unassembled WGS sequence"/>
</dbReference>
<reference evidence="4 5" key="1">
    <citation type="submission" date="2018-08" db="EMBL/GenBank/DDBJ databases">
        <title>Genomic investigation of the strawberry pathogen Phytophthora fragariae indicates pathogenicity is determined by transcriptional variation in three key races.</title>
        <authorList>
            <person name="Adams T.M."/>
            <person name="Armitage A.D."/>
            <person name="Sobczyk M.K."/>
            <person name="Bates H.J."/>
            <person name="Dunwell J.M."/>
            <person name="Nellist C.F."/>
            <person name="Harrison R.J."/>
        </authorList>
    </citation>
    <scope>NUCLEOTIDE SEQUENCE [LARGE SCALE GENOMIC DNA]</scope>
    <source>
        <strain evidence="2 5">NOV-5</strain>
        <strain evidence="3 6">NOV-77</strain>
        <strain evidence="1 4">NOV-9</strain>
    </source>
</reference>
<name>A0A6A3E8V1_9STRA</name>
<evidence type="ECO:0000313" key="5">
    <source>
        <dbReference type="Proteomes" id="UP000440732"/>
    </source>
</evidence>
<comment type="caution">
    <text evidence="1">The sequence shown here is derived from an EMBL/GenBank/DDBJ whole genome shotgun (WGS) entry which is preliminary data.</text>
</comment>
<evidence type="ECO:0000313" key="6">
    <source>
        <dbReference type="Proteomes" id="UP000486351"/>
    </source>
</evidence>
<dbReference type="Proteomes" id="UP000429523">
    <property type="component" value="Unassembled WGS sequence"/>
</dbReference>
<evidence type="ECO:0000313" key="3">
    <source>
        <dbReference type="EMBL" id="KAE9308748.1"/>
    </source>
</evidence>
<evidence type="ECO:0000313" key="2">
    <source>
        <dbReference type="EMBL" id="KAE9110844.1"/>
    </source>
</evidence>
<protein>
    <submittedName>
        <fullName evidence="1">Uncharacterized protein</fullName>
    </submittedName>
</protein>
<sequence>MRTRPVLLLSTLLPRVRRMVLRRQAASLRPRMRLLRCCLLRSSLRRQAPGFRRRQLPFLLQHTGRRTSPRLPVLLERP</sequence>
<dbReference type="EMBL" id="QXGA01001768">
    <property type="protein sequence ID" value="KAE9110844.1"/>
    <property type="molecule type" value="Genomic_DNA"/>
</dbReference>
<dbReference type="EMBL" id="QXGF01001840">
    <property type="protein sequence ID" value="KAE8927470.1"/>
    <property type="molecule type" value="Genomic_DNA"/>
</dbReference>
<dbReference type="Proteomes" id="UP000486351">
    <property type="component" value="Unassembled WGS sequence"/>
</dbReference>
<evidence type="ECO:0000313" key="4">
    <source>
        <dbReference type="Proteomes" id="UP000429523"/>
    </source>
</evidence>
<evidence type="ECO:0000313" key="1">
    <source>
        <dbReference type="EMBL" id="KAE8927470.1"/>
    </source>
</evidence>
<dbReference type="AlphaFoldDB" id="A0A6A3E8V1"/>
<gene>
    <name evidence="2" type="ORF">PF006_g20353</name>
    <name evidence="3" type="ORF">PF008_g20886</name>
    <name evidence="1" type="ORF">PF009_g22359</name>
</gene>
<accession>A0A6A3E8V1</accession>